<sequence length="413" mass="44855">MAKVDTGDELKQMASIALLKDEAGGLMQELGITTISFYKGDSKRALDIIKAQLSKVVESNPWLCAHLDGKDMKFPAVPTSGDLDNICISQKSPLTSKGSYVTICTEIYTHKLNVPDGYTLLKTKGPCTSLKILEMDDNEFAVVFSMSHVIADGRTYYDVLNMLTPGADVVALVSTRVDSFRENMRKLCGEKELVWADSPGAMAMYTFAMMPNMLGCRGVSCSGFYVDEEKNTAAKTAGAKEGGVAYVSTNDVLTSGFMTVTKSRIGMMGLDCRGKVSGIGQDFAGNYVSALSLDDTTFGTPASLRKMLSTTPYKPTTKPLPGFCRWMVGLDSASFSMVTNWSSFARNLMQLTDCDLQVHLPVHNPAYCVYDLMVPFTPAPGKVGVICWTTKADEDALKTAMPLGDRISNELFP</sequence>
<accession>A0A9W7L5G9</accession>
<dbReference type="OrthoDB" id="192440at2759"/>
<protein>
    <submittedName>
        <fullName evidence="1">Uncharacterized protein</fullName>
    </submittedName>
</protein>
<name>A0A9W7L5G9_9STRA</name>
<dbReference type="EMBL" id="BRYA01000034">
    <property type="protein sequence ID" value="GMI33669.1"/>
    <property type="molecule type" value="Genomic_DNA"/>
</dbReference>
<dbReference type="AlphaFoldDB" id="A0A9W7L5G9"/>
<reference evidence="2" key="1">
    <citation type="journal article" date="2023" name="Commun. Biol.">
        <title>Genome analysis of Parmales, the sister group of diatoms, reveals the evolutionary specialization of diatoms from phago-mixotrophs to photoautotrophs.</title>
        <authorList>
            <person name="Ban H."/>
            <person name="Sato S."/>
            <person name="Yoshikawa S."/>
            <person name="Yamada K."/>
            <person name="Nakamura Y."/>
            <person name="Ichinomiya M."/>
            <person name="Sato N."/>
            <person name="Blanc-Mathieu R."/>
            <person name="Endo H."/>
            <person name="Kuwata A."/>
            <person name="Ogata H."/>
        </authorList>
    </citation>
    <scope>NUCLEOTIDE SEQUENCE [LARGE SCALE GENOMIC DNA]</scope>
</reference>
<keyword evidence="2" id="KW-1185">Reference proteome</keyword>
<dbReference type="Proteomes" id="UP001165065">
    <property type="component" value="Unassembled WGS sequence"/>
</dbReference>
<evidence type="ECO:0000313" key="2">
    <source>
        <dbReference type="Proteomes" id="UP001165065"/>
    </source>
</evidence>
<organism evidence="1 2">
    <name type="scientific">Triparma columacea</name>
    <dbReference type="NCBI Taxonomy" id="722753"/>
    <lineage>
        <taxon>Eukaryota</taxon>
        <taxon>Sar</taxon>
        <taxon>Stramenopiles</taxon>
        <taxon>Ochrophyta</taxon>
        <taxon>Bolidophyceae</taxon>
        <taxon>Parmales</taxon>
        <taxon>Triparmaceae</taxon>
        <taxon>Triparma</taxon>
    </lineage>
</organism>
<gene>
    <name evidence="1" type="ORF">TrCOL_g735</name>
</gene>
<comment type="caution">
    <text evidence="1">The sequence shown here is derived from an EMBL/GenBank/DDBJ whole genome shotgun (WGS) entry which is preliminary data.</text>
</comment>
<evidence type="ECO:0000313" key="1">
    <source>
        <dbReference type="EMBL" id="GMI33669.1"/>
    </source>
</evidence>
<proteinExistence type="predicted"/>